<dbReference type="PROSITE" id="PS51460">
    <property type="entry name" value="GAR"/>
    <property type="match status" value="1"/>
</dbReference>
<feature type="compositionally biased region" description="Polar residues" evidence="5">
    <location>
        <begin position="532"/>
        <end position="541"/>
    </location>
</feature>
<feature type="compositionally biased region" description="Polar residues" evidence="5">
    <location>
        <begin position="395"/>
        <end position="417"/>
    </location>
</feature>
<dbReference type="Pfam" id="PF02187">
    <property type="entry name" value="GAS2"/>
    <property type="match status" value="1"/>
</dbReference>
<evidence type="ECO:0000313" key="7">
    <source>
        <dbReference type="Proteomes" id="UP000749559"/>
    </source>
</evidence>
<dbReference type="InterPro" id="IPR036872">
    <property type="entry name" value="CH_dom_sf"/>
</dbReference>
<dbReference type="GO" id="GO:0051015">
    <property type="term" value="F:actin filament binding"/>
    <property type="evidence" value="ECO:0007669"/>
    <property type="project" value="TreeGrafter"/>
</dbReference>
<dbReference type="InterPro" id="IPR003108">
    <property type="entry name" value="GAR_dom"/>
</dbReference>
<dbReference type="SUPFAM" id="SSF47576">
    <property type="entry name" value="Calponin-homology domain, CH-domain"/>
    <property type="match status" value="1"/>
</dbReference>
<evidence type="ECO:0000256" key="2">
    <source>
        <dbReference type="ARBA" id="ARBA00022490"/>
    </source>
</evidence>
<keyword evidence="2" id="KW-0963">Cytoplasm</keyword>
<dbReference type="GO" id="GO:0031110">
    <property type="term" value="P:regulation of microtubule polymerization or depolymerization"/>
    <property type="evidence" value="ECO:0007669"/>
    <property type="project" value="TreeGrafter"/>
</dbReference>
<dbReference type="Proteomes" id="UP000749559">
    <property type="component" value="Unassembled WGS sequence"/>
</dbReference>
<dbReference type="CDD" id="cd21268">
    <property type="entry name" value="CH_GAS2L1_2"/>
    <property type="match status" value="1"/>
</dbReference>
<dbReference type="SMART" id="SM00033">
    <property type="entry name" value="CH"/>
    <property type="match status" value="1"/>
</dbReference>
<dbReference type="PANTHER" id="PTHR46756">
    <property type="entry name" value="TRANSGELIN"/>
    <property type="match status" value="1"/>
</dbReference>
<dbReference type="GO" id="GO:0008093">
    <property type="term" value="F:cytoskeletal anchor activity"/>
    <property type="evidence" value="ECO:0007669"/>
    <property type="project" value="TreeGrafter"/>
</dbReference>
<evidence type="ECO:0000256" key="4">
    <source>
        <dbReference type="ARBA" id="ARBA00038441"/>
    </source>
</evidence>
<proteinExistence type="inferred from homology"/>
<dbReference type="EMBL" id="CAIIXF020000012">
    <property type="protein sequence ID" value="CAH1801889.1"/>
    <property type="molecule type" value="Genomic_DNA"/>
</dbReference>
<dbReference type="GO" id="GO:1904825">
    <property type="term" value="P:protein localization to microtubule plus-end"/>
    <property type="evidence" value="ECO:0007669"/>
    <property type="project" value="TreeGrafter"/>
</dbReference>
<feature type="compositionally biased region" description="Polar residues" evidence="5">
    <location>
        <begin position="651"/>
        <end position="674"/>
    </location>
</feature>
<evidence type="ECO:0000256" key="3">
    <source>
        <dbReference type="ARBA" id="ARBA00023212"/>
    </source>
</evidence>
<dbReference type="GO" id="GO:0001725">
    <property type="term" value="C:stress fiber"/>
    <property type="evidence" value="ECO:0007669"/>
    <property type="project" value="TreeGrafter"/>
</dbReference>
<feature type="compositionally biased region" description="Low complexity" evidence="5">
    <location>
        <begin position="608"/>
        <end position="649"/>
    </location>
</feature>
<dbReference type="OrthoDB" id="206130at2759"/>
<sequence length="846" mass="94758">MAEDFDRSNSVSPDGTGANIRYTDSPERTGVGVALDPKPFRPFKTKESYLVAMKEDLAEWFNILFQLEMTEDNFFKVLETGVVLCQLANNIRQMALEFTELNNNVNTTNSKIPVTDVIYRRNVNPGTFLTRDNICNFITWCRGLGIPDCLLFETDDLVMRKNERSVVLCLLEVARRGARFGMVAPCLIQLEREIDAEILGEKLPEAEQPFKQIQTCDLLSLDEMVRELVAICTCPVQFAVIRLSEGKYQIGDTRTIIYVRILRNHVMVRVGGGWDTLENYLDKHDPCRCETYGHKTPRRKRPTDRRGSAPPQSLTRAKLNESNPSPDSKMHQRSGSLVPSSSGSELCRHPSTESLDSNYSQYSTSSQHSQMSVASQRSTSSSKSAQSYRRVKSSGYGQQSPSNGLKTIPQTPTSTKPAATKWRRYEDNDDPEDDEVAPLNTSMPNEARITRRSPRPGQSDGADRRRSQSLGNIDVNKQLKLGQQRDLKDLDKLMITRGESGRHILDDKEVELNQKVAPTQREKPKSRHISKIQGSRSTSLNRDGKSPTRIPNGTSRSPRDRSNQRDNSLSRIPDTKQARRPTQQGSKGPRSKSLVRSKTSEDILLSAMRTRPTTPTSSRSRPTTPTMMSSRSRPTTPTSSRSRPTTPRPAKSNTTQGQLYPTPSPHSRSQSSTPTHRRASHNEYTPGTGSRPNSRPGSRNGSTESLNSVGGKYYVNGHVNDKPPTGKKVIKRRNSFDCISPTETYEDNDAINAIFSSLTKPPEASLPTERKDDKHISRTKIPVPLTKQRPRKISLPGDLNREDSGLGRYSPDSCVADLDHFDDEDLPSQISKQANQIMSEFASWHV</sequence>
<feature type="compositionally biased region" description="Polar residues" evidence="5">
    <location>
        <begin position="682"/>
        <end position="708"/>
    </location>
</feature>
<reference evidence="6" key="1">
    <citation type="submission" date="2022-03" db="EMBL/GenBank/DDBJ databases">
        <authorList>
            <person name="Martin C."/>
        </authorList>
    </citation>
    <scope>NUCLEOTIDE SEQUENCE</scope>
</reference>
<dbReference type="Gene3D" id="3.30.920.20">
    <property type="entry name" value="Gas2-like domain"/>
    <property type="match status" value="1"/>
</dbReference>
<feature type="compositionally biased region" description="Polar residues" evidence="5">
    <location>
        <begin position="310"/>
        <end position="326"/>
    </location>
</feature>
<comment type="subcellular location">
    <subcellularLocation>
        <location evidence="1">Cytoplasm</location>
        <location evidence="1">Cytoskeleton</location>
    </subcellularLocation>
</comment>
<dbReference type="Pfam" id="PF00307">
    <property type="entry name" value="CH"/>
    <property type="match status" value="1"/>
</dbReference>
<dbReference type="GO" id="GO:0001578">
    <property type="term" value="P:microtubule bundle formation"/>
    <property type="evidence" value="ECO:0007669"/>
    <property type="project" value="TreeGrafter"/>
</dbReference>
<dbReference type="PANTHER" id="PTHR46756:SF18">
    <property type="entry name" value="GAS2-LIKE PROTEIN PICKLED EGGS"/>
    <property type="match status" value="1"/>
</dbReference>
<comment type="similarity">
    <text evidence="4">Belongs to the GAS2 family.</text>
</comment>
<feature type="compositionally biased region" description="Low complexity" evidence="5">
    <location>
        <begin position="354"/>
        <end position="387"/>
    </location>
</feature>
<dbReference type="GO" id="GO:0008017">
    <property type="term" value="F:microtubule binding"/>
    <property type="evidence" value="ECO:0007669"/>
    <property type="project" value="InterPro"/>
</dbReference>
<feature type="compositionally biased region" description="Low complexity" evidence="5">
    <location>
        <begin position="334"/>
        <end position="344"/>
    </location>
</feature>
<dbReference type="InterPro" id="IPR036534">
    <property type="entry name" value="GAR_dom_sf"/>
</dbReference>
<dbReference type="Gene3D" id="1.10.418.10">
    <property type="entry name" value="Calponin-like domain"/>
    <property type="match status" value="1"/>
</dbReference>
<organism evidence="6 7">
    <name type="scientific">Owenia fusiformis</name>
    <name type="common">Polychaete worm</name>
    <dbReference type="NCBI Taxonomy" id="6347"/>
    <lineage>
        <taxon>Eukaryota</taxon>
        <taxon>Metazoa</taxon>
        <taxon>Spiralia</taxon>
        <taxon>Lophotrochozoa</taxon>
        <taxon>Annelida</taxon>
        <taxon>Polychaeta</taxon>
        <taxon>Sedentaria</taxon>
        <taxon>Canalipalpata</taxon>
        <taxon>Sabellida</taxon>
        <taxon>Oweniida</taxon>
        <taxon>Oweniidae</taxon>
        <taxon>Owenia</taxon>
    </lineage>
</organism>
<dbReference type="PROSITE" id="PS50021">
    <property type="entry name" value="CH"/>
    <property type="match status" value="1"/>
</dbReference>
<comment type="caution">
    <text evidence="6">The sequence shown here is derived from an EMBL/GenBank/DDBJ whole genome shotgun (WGS) entry which is preliminary data.</text>
</comment>
<accession>A0A8J1XLN6</accession>
<name>A0A8J1XLN6_OWEFU</name>
<evidence type="ECO:0000256" key="5">
    <source>
        <dbReference type="SAM" id="MobiDB-lite"/>
    </source>
</evidence>
<evidence type="ECO:0000313" key="6">
    <source>
        <dbReference type="EMBL" id="CAH1801889.1"/>
    </source>
</evidence>
<dbReference type="GO" id="GO:0051764">
    <property type="term" value="P:actin crosslink formation"/>
    <property type="evidence" value="ECO:0007669"/>
    <property type="project" value="TreeGrafter"/>
</dbReference>
<dbReference type="AlphaFoldDB" id="A0A8J1XLN6"/>
<evidence type="ECO:0000256" key="1">
    <source>
        <dbReference type="ARBA" id="ARBA00004245"/>
    </source>
</evidence>
<feature type="region of interest" description="Disordered" evidence="5">
    <location>
        <begin position="506"/>
        <end position="728"/>
    </location>
</feature>
<dbReference type="GO" id="GO:0035371">
    <property type="term" value="C:microtubule plus-end"/>
    <property type="evidence" value="ECO:0007669"/>
    <property type="project" value="TreeGrafter"/>
</dbReference>
<feature type="region of interest" description="Disordered" evidence="5">
    <location>
        <begin position="290"/>
        <end position="477"/>
    </location>
</feature>
<gene>
    <name evidence="6" type="ORF">OFUS_LOCUS25624</name>
</gene>
<dbReference type="InterPro" id="IPR001715">
    <property type="entry name" value="CH_dom"/>
</dbReference>
<feature type="region of interest" description="Disordered" evidence="5">
    <location>
        <begin position="1"/>
        <end position="31"/>
    </location>
</feature>
<dbReference type="GO" id="GO:0005737">
    <property type="term" value="C:cytoplasm"/>
    <property type="evidence" value="ECO:0007669"/>
    <property type="project" value="TreeGrafter"/>
</dbReference>
<keyword evidence="3" id="KW-0206">Cytoskeleton</keyword>
<dbReference type="SMART" id="SM00243">
    <property type="entry name" value="GAS2"/>
    <property type="match status" value="1"/>
</dbReference>
<feature type="compositionally biased region" description="Acidic residues" evidence="5">
    <location>
        <begin position="427"/>
        <end position="436"/>
    </location>
</feature>
<dbReference type="GO" id="GO:0005884">
    <property type="term" value="C:actin filament"/>
    <property type="evidence" value="ECO:0007669"/>
    <property type="project" value="TreeGrafter"/>
</dbReference>
<keyword evidence="7" id="KW-1185">Reference proteome</keyword>
<dbReference type="SUPFAM" id="SSF143575">
    <property type="entry name" value="GAS2 domain-like"/>
    <property type="match status" value="1"/>
</dbReference>
<protein>
    <submittedName>
        <fullName evidence="6">Uncharacterized protein</fullName>
    </submittedName>
</protein>